<feature type="transmembrane region" description="Helical" evidence="5">
    <location>
        <begin position="320"/>
        <end position="341"/>
    </location>
</feature>
<dbReference type="Pfam" id="PF04932">
    <property type="entry name" value="Wzy_C"/>
    <property type="match status" value="1"/>
</dbReference>
<keyword evidence="2 5" id="KW-0812">Transmembrane</keyword>
<gene>
    <name evidence="7" type="ORF">SNE35_07125</name>
</gene>
<feature type="transmembrane region" description="Helical" evidence="5">
    <location>
        <begin position="353"/>
        <end position="369"/>
    </location>
</feature>
<keyword evidence="4 5" id="KW-0472">Membrane</keyword>
<evidence type="ECO:0000259" key="6">
    <source>
        <dbReference type="Pfam" id="PF04932"/>
    </source>
</evidence>
<evidence type="ECO:0000256" key="2">
    <source>
        <dbReference type="ARBA" id="ARBA00022692"/>
    </source>
</evidence>
<feature type="domain" description="O-antigen ligase-related" evidence="6">
    <location>
        <begin position="201"/>
        <end position="336"/>
    </location>
</feature>
<dbReference type="EMBL" id="JAXCLA010000002">
    <property type="protein sequence ID" value="MDY0744271.1"/>
    <property type="molecule type" value="Genomic_DNA"/>
</dbReference>
<feature type="transmembrane region" description="Helical" evidence="5">
    <location>
        <begin position="375"/>
        <end position="395"/>
    </location>
</feature>
<evidence type="ECO:0000256" key="4">
    <source>
        <dbReference type="ARBA" id="ARBA00023136"/>
    </source>
</evidence>
<evidence type="ECO:0000256" key="1">
    <source>
        <dbReference type="ARBA" id="ARBA00004141"/>
    </source>
</evidence>
<dbReference type="InterPro" id="IPR007016">
    <property type="entry name" value="O-antigen_ligase-rel_domated"/>
</dbReference>
<proteinExistence type="predicted"/>
<keyword evidence="3 5" id="KW-1133">Transmembrane helix</keyword>
<evidence type="ECO:0000256" key="3">
    <source>
        <dbReference type="ARBA" id="ARBA00022989"/>
    </source>
</evidence>
<dbReference type="RefSeq" id="WP_320422169.1">
    <property type="nucleotide sequence ID" value="NZ_JAXCLA010000002.1"/>
</dbReference>
<dbReference type="Proteomes" id="UP001285263">
    <property type="component" value="Unassembled WGS sequence"/>
</dbReference>
<evidence type="ECO:0000313" key="7">
    <source>
        <dbReference type="EMBL" id="MDY0744271.1"/>
    </source>
</evidence>
<feature type="transmembrane region" description="Helical" evidence="5">
    <location>
        <begin position="24"/>
        <end position="43"/>
    </location>
</feature>
<sequence length="417" mass="45850">MKRLLLLLACGSLGFYPLLEQFIAPAMVLSFAVAALLASAGLVRRRLRVPSSFVWGIWAAMLVVHVGWSGVALVHGNLSRYIVTDSAGFLLYVFVLPVLYLLVTQNGLQRSFFRLIDQLSIAIAVISVALAVGFFVLFGSIESEPLLLVNAFLAGLGLSWKIDNNSGMLGLYTNIAHLMMLGLALSLYRFSQTQRRRELLLSLLYMVALVLDGRRALVIATALQLLIVAPRLLMTLPSRARLRLILGSLLALTLTIGANLDWIQQRFEFSDNDISSAERYAQIPALLDKIVENPVLGGGFGTVAAYTRSEERPFSYEVDFLATLMKLGLVGSLLYFGSYVYGVLQARRIRDPLGLFLMSAGFSFLFYMGTNGNQAMSTDSAVFHIYLFLLIAFAIEPRRTLDAPPSVASRQPPLAPT</sequence>
<dbReference type="PANTHER" id="PTHR37422">
    <property type="entry name" value="TEICHURONIC ACID BIOSYNTHESIS PROTEIN TUAE"/>
    <property type="match status" value="1"/>
</dbReference>
<evidence type="ECO:0000256" key="5">
    <source>
        <dbReference type="SAM" id="Phobius"/>
    </source>
</evidence>
<dbReference type="InterPro" id="IPR051533">
    <property type="entry name" value="WaaL-like"/>
</dbReference>
<keyword evidence="8" id="KW-1185">Reference proteome</keyword>
<organism evidence="7 8">
    <name type="scientific">Roseateles agri</name>
    <dbReference type="NCBI Taxonomy" id="3098619"/>
    <lineage>
        <taxon>Bacteria</taxon>
        <taxon>Pseudomonadati</taxon>
        <taxon>Pseudomonadota</taxon>
        <taxon>Betaproteobacteria</taxon>
        <taxon>Burkholderiales</taxon>
        <taxon>Sphaerotilaceae</taxon>
        <taxon>Roseateles</taxon>
    </lineage>
</organism>
<protein>
    <recommendedName>
        <fullName evidence="6">O-antigen ligase-related domain-containing protein</fullName>
    </recommendedName>
</protein>
<name>A0ABU5DEP2_9BURK</name>
<comment type="subcellular location">
    <subcellularLocation>
        <location evidence="1">Membrane</location>
        <topology evidence="1">Multi-pass membrane protein</topology>
    </subcellularLocation>
</comment>
<feature type="transmembrane region" description="Helical" evidence="5">
    <location>
        <begin position="81"/>
        <end position="103"/>
    </location>
</feature>
<comment type="caution">
    <text evidence="7">The sequence shown here is derived from an EMBL/GenBank/DDBJ whole genome shotgun (WGS) entry which is preliminary data.</text>
</comment>
<evidence type="ECO:0000313" key="8">
    <source>
        <dbReference type="Proteomes" id="UP001285263"/>
    </source>
</evidence>
<reference evidence="7 8" key="1">
    <citation type="submission" date="2023-11" db="EMBL/GenBank/DDBJ databases">
        <title>Paucibacter sp. nov., isolated from fresh soil in Korea.</title>
        <authorList>
            <person name="Le N.T.T."/>
        </authorList>
    </citation>
    <scope>NUCLEOTIDE SEQUENCE [LARGE SCALE GENOMIC DNA]</scope>
    <source>
        <strain evidence="7 8">R3-3</strain>
    </source>
</reference>
<feature type="transmembrane region" description="Helical" evidence="5">
    <location>
        <begin position="55"/>
        <end position="75"/>
    </location>
</feature>
<dbReference type="PANTHER" id="PTHR37422:SF13">
    <property type="entry name" value="LIPOPOLYSACCHARIDE BIOSYNTHESIS PROTEIN PA4999-RELATED"/>
    <property type="match status" value="1"/>
</dbReference>
<accession>A0ABU5DEP2</accession>
<feature type="transmembrane region" description="Helical" evidence="5">
    <location>
        <begin position="115"/>
        <end position="139"/>
    </location>
</feature>
<feature type="transmembrane region" description="Helical" evidence="5">
    <location>
        <begin position="240"/>
        <end position="260"/>
    </location>
</feature>
<feature type="transmembrane region" description="Helical" evidence="5">
    <location>
        <begin position="169"/>
        <end position="191"/>
    </location>
</feature>